<name>A0A849A9S8_9ACTN</name>
<evidence type="ECO:0000313" key="1">
    <source>
        <dbReference type="EMBL" id="NNG37295.1"/>
    </source>
</evidence>
<reference evidence="1 2" key="1">
    <citation type="submission" date="2020-05" db="EMBL/GenBank/DDBJ databases">
        <title>Nakamurella sp. DB0629 isolated from air conditioner.</title>
        <authorList>
            <person name="Kim D.H."/>
            <person name="Kim D.-U."/>
        </authorList>
    </citation>
    <scope>NUCLEOTIDE SEQUENCE [LARGE SCALE GENOMIC DNA]</scope>
    <source>
        <strain evidence="1 2">DB0629</strain>
    </source>
</reference>
<keyword evidence="2" id="KW-1185">Reference proteome</keyword>
<protein>
    <recommendedName>
        <fullName evidence="3">AAA domain-containing protein</fullName>
    </recommendedName>
</protein>
<dbReference type="AlphaFoldDB" id="A0A849A9S8"/>
<accession>A0A849A9S8</accession>
<evidence type="ECO:0000313" key="2">
    <source>
        <dbReference type="Proteomes" id="UP000562984"/>
    </source>
</evidence>
<dbReference type="EMBL" id="JABEND010000011">
    <property type="protein sequence ID" value="NNG37295.1"/>
    <property type="molecule type" value="Genomic_DNA"/>
</dbReference>
<organism evidence="1 2">
    <name type="scientific">Nakamurella aerolata</name>
    <dbReference type="NCBI Taxonomy" id="1656892"/>
    <lineage>
        <taxon>Bacteria</taxon>
        <taxon>Bacillati</taxon>
        <taxon>Actinomycetota</taxon>
        <taxon>Actinomycetes</taxon>
        <taxon>Nakamurellales</taxon>
        <taxon>Nakamurellaceae</taxon>
        <taxon>Nakamurella</taxon>
    </lineage>
</organism>
<dbReference type="Proteomes" id="UP000562984">
    <property type="component" value="Unassembled WGS sequence"/>
</dbReference>
<comment type="caution">
    <text evidence="1">The sequence shown here is derived from an EMBL/GenBank/DDBJ whole genome shotgun (WGS) entry which is preliminary data.</text>
</comment>
<evidence type="ECO:0008006" key="3">
    <source>
        <dbReference type="Google" id="ProtNLM"/>
    </source>
</evidence>
<dbReference type="RefSeq" id="WP_171200985.1">
    <property type="nucleotide sequence ID" value="NZ_JABEND010000011.1"/>
</dbReference>
<sequence>MTDELAVNLGEATPRRLLVDWANSQDAWVRQLAAETILSRQVPTADLLDSVYETFLAEKGLSAADIPSVPKLEVQEGEATADETLELTSLSSVQGVNALAGDQRLEFDPSLTILFGQNGSGKTGYSRIIKRISAVRSPEDILTNAHAVHLDPPPPPSADLTYRALRLSAGWVVHAAVGRCRVTAMWIMMRLR</sequence>
<proteinExistence type="predicted"/>
<gene>
    <name evidence="1" type="ORF">HKD39_16630</name>
</gene>